<gene>
    <name evidence="3" type="ORF">DI544_07260</name>
</gene>
<evidence type="ECO:0000313" key="3">
    <source>
        <dbReference type="EMBL" id="PZQ60736.1"/>
    </source>
</evidence>
<protein>
    <recommendedName>
        <fullName evidence="5">DUF1049 domain-containing protein</fullName>
    </recommendedName>
</protein>
<evidence type="ECO:0008006" key="5">
    <source>
        <dbReference type="Google" id="ProtNLM"/>
    </source>
</evidence>
<sequence>MQFLKILFWCLLAFVAAVFTFGNWTTISIQLFGGLVAEVNLPLLLLTTFLLGFLPTLIYQRWMRFRLRQRLTAAERAMESALAAARGPEPAPPVEPRPAPTPAAPTPAIPTPAAATPIATPGAE</sequence>
<comment type="caution">
    <text evidence="3">The sequence shown here is derived from an EMBL/GenBank/DDBJ whole genome shotgun (WGS) entry which is preliminary data.</text>
</comment>
<evidence type="ECO:0000256" key="2">
    <source>
        <dbReference type="SAM" id="Phobius"/>
    </source>
</evidence>
<feature type="region of interest" description="Disordered" evidence="1">
    <location>
        <begin position="82"/>
        <end position="124"/>
    </location>
</feature>
<proteinExistence type="predicted"/>
<dbReference type="EMBL" id="QFQI01000004">
    <property type="protein sequence ID" value="PZQ60736.1"/>
    <property type="molecule type" value="Genomic_DNA"/>
</dbReference>
<keyword evidence="2" id="KW-0812">Transmembrane</keyword>
<feature type="transmembrane region" description="Helical" evidence="2">
    <location>
        <begin position="7"/>
        <end position="27"/>
    </location>
</feature>
<reference evidence="3 4" key="1">
    <citation type="submission" date="2017-08" db="EMBL/GenBank/DDBJ databases">
        <title>Infants hospitalized years apart are colonized by the same room-sourced microbial strains.</title>
        <authorList>
            <person name="Brooks B."/>
            <person name="Olm M.R."/>
            <person name="Firek B.A."/>
            <person name="Baker R."/>
            <person name="Thomas B.C."/>
            <person name="Morowitz M.J."/>
            <person name="Banfield J.F."/>
        </authorList>
    </citation>
    <scope>NUCLEOTIDE SEQUENCE [LARGE SCALE GENOMIC DNA]</scope>
    <source>
        <strain evidence="3">S2_005_001_R1_22</strain>
    </source>
</reference>
<feature type="compositionally biased region" description="Low complexity" evidence="1">
    <location>
        <begin position="111"/>
        <end position="124"/>
    </location>
</feature>
<keyword evidence="2" id="KW-1133">Transmembrane helix</keyword>
<feature type="transmembrane region" description="Helical" evidence="2">
    <location>
        <begin position="39"/>
        <end position="59"/>
    </location>
</feature>
<organism evidence="3 4">
    <name type="scientific">Sphingomonas taxi</name>
    <dbReference type="NCBI Taxonomy" id="1549858"/>
    <lineage>
        <taxon>Bacteria</taxon>
        <taxon>Pseudomonadati</taxon>
        <taxon>Pseudomonadota</taxon>
        <taxon>Alphaproteobacteria</taxon>
        <taxon>Sphingomonadales</taxon>
        <taxon>Sphingomonadaceae</taxon>
        <taxon>Sphingomonas</taxon>
    </lineage>
</organism>
<feature type="compositionally biased region" description="Pro residues" evidence="1">
    <location>
        <begin position="89"/>
        <end position="110"/>
    </location>
</feature>
<keyword evidence="2" id="KW-0472">Membrane</keyword>
<evidence type="ECO:0000256" key="1">
    <source>
        <dbReference type="SAM" id="MobiDB-lite"/>
    </source>
</evidence>
<dbReference type="AlphaFoldDB" id="A0A2W5P4R4"/>
<evidence type="ECO:0000313" key="4">
    <source>
        <dbReference type="Proteomes" id="UP000249229"/>
    </source>
</evidence>
<accession>A0A2W5P4R4</accession>
<dbReference type="Proteomes" id="UP000249229">
    <property type="component" value="Unassembled WGS sequence"/>
</dbReference>
<name>A0A2W5P4R4_9SPHN</name>